<organism evidence="1 2">
    <name type="scientific">Methylotuvimicrobium buryatense</name>
    <name type="common">Methylomicrobium buryatense</name>
    <dbReference type="NCBI Taxonomy" id="95641"/>
    <lineage>
        <taxon>Bacteria</taxon>
        <taxon>Pseudomonadati</taxon>
        <taxon>Pseudomonadota</taxon>
        <taxon>Gammaproteobacteria</taxon>
        <taxon>Methylococcales</taxon>
        <taxon>Methylococcaceae</taxon>
        <taxon>Methylotuvimicrobium</taxon>
    </lineage>
</organism>
<keyword evidence="2" id="KW-1185">Reference proteome</keyword>
<sequence length="163" mass="19203">MSETSFEWDEIKNKENQRKHGVSFYEAQYAFMDKRRVIAEDLNHSQDEKRYYCFGLNEAGTGILPVRFTYRSGFIRIIGEKLRRSMGKVIKYSDEPIGDLKLVTDFLPSPEELSLKKENTKVTISLSSESVVYFKEVAKKHHLQYQTIIRTLLDEYVAHQKRR</sequence>
<dbReference type="KEGG" id="mbur:EQU24_21140"/>
<dbReference type="Proteomes" id="UP000305881">
    <property type="component" value="Chromosome"/>
</dbReference>
<dbReference type="RefSeq" id="WP_083877763.1">
    <property type="nucleotide sequence ID" value="NZ_CP035467.1"/>
</dbReference>
<dbReference type="AlphaFoldDB" id="A0A4P9UVJ1"/>
<evidence type="ECO:0008006" key="3">
    <source>
        <dbReference type="Google" id="ProtNLM"/>
    </source>
</evidence>
<accession>A0A4P9UVJ1</accession>
<name>A0A4P9UVJ1_METBY</name>
<reference evidence="2" key="1">
    <citation type="journal article" date="2019" name="J. Bacteriol.">
        <title>A Mutagenic Screen Identifies a TonB-Dependent Receptor Required for the Lanthanide Metal Switch in the Type I Methanotroph 'Methylotuvimicrobium buryatense' 5GB1C.</title>
        <authorList>
            <person name="Groom J.D."/>
            <person name="Ford S.M."/>
            <person name="Pesesky M.W."/>
            <person name="Lidstrom M.E."/>
        </authorList>
    </citation>
    <scope>NUCLEOTIDE SEQUENCE [LARGE SCALE GENOMIC DNA]</scope>
    <source>
        <strain evidence="2">5GB1C</strain>
    </source>
</reference>
<dbReference type="OrthoDB" id="9802417at2"/>
<dbReference type="InterPro" id="IPR007460">
    <property type="entry name" value="BrnT_toxin"/>
</dbReference>
<dbReference type="Pfam" id="PF04365">
    <property type="entry name" value="BrnT_toxin"/>
    <property type="match status" value="1"/>
</dbReference>
<dbReference type="EMBL" id="CP035467">
    <property type="protein sequence ID" value="QCW84461.1"/>
    <property type="molecule type" value="Genomic_DNA"/>
</dbReference>
<proteinExistence type="predicted"/>
<protein>
    <recommendedName>
        <fullName evidence="3">CopG family transcriptional regulator</fullName>
    </recommendedName>
</protein>
<dbReference type="Gene3D" id="3.10.450.530">
    <property type="entry name" value="Ribonuclease toxin, BrnT, of type II toxin-antitoxin system"/>
    <property type="match status" value="1"/>
</dbReference>
<dbReference type="STRING" id="675511.GCA_000341735_03199"/>
<dbReference type="InterPro" id="IPR038573">
    <property type="entry name" value="BrnT_sf"/>
</dbReference>
<evidence type="ECO:0000313" key="1">
    <source>
        <dbReference type="EMBL" id="QCW84461.1"/>
    </source>
</evidence>
<gene>
    <name evidence="1" type="ORF">EQU24_21140</name>
</gene>
<evidence type="ECO:0000313" key="2">
    <source>
        <dbReference type="Proteomes" id="UP000305881"/>
    </source>
</evidence>